<protein>
    <submittedName>
        <fullName evidence="2">Putative membrane protein</fullName>
    </submittedName>
</protein>
<sequence length="176" mass="20363">MSYSYIKPQKKSPLTKEAILILTFFSIALFLLISTFGFLKFKEYHFKQELQTIYEKKNQLKTSIAKMQKSIAFINKESALANNIYTTNSVLKESIANLFDLVPDSITLSKAQILKNGLILYGVTPNRDIYTYMLEAPLRSIFTKTHTSFYQLPNGWLRFVSTNYLDAEFQDLLNEN</sequence>
<evidence type="ECO:0000256" key="1">
    <source>
        <dbReference type="SAM" id="Phobius"/>
    </source>
</evidence>
<keyword evidence="1" id="KW-0472">Membrane</keyword>
<evidence type="ECO:0000313" key="2">
    <source>
        <dbReference type="EMBL" id="SFV52486.1"/>
    </source>
</evidence>
<dbReference type="EMBL" id="FPHB01000020">
    <property type="protein sequence ID" value="SFV52486.1"/>
    <property type="molecule type" value="Genomic_DNA"/>
</dbReference>
<gene>
    <name evidence="2" type="ORF">MNB_SM-7-1263</name>
</gene>
<keyword evidence="1" id="KW-0812">Transmembrane</keyword>
<accession>A0A1W1BG09</accession>
<feature type="transmembrane region" description="Helical" evidence="1">
    <location>
        <begin position="18"/>
        <end position="39"/>
    </location>
</feature>
<organism evidence="2">
    <name type="scientific">hydrothermal vent metagenome</name>
    <dbReference type="NCBI Taxonomy" id="652676"/>
    <lineage>
        <taxon>unclassified sequences</taxon>
        <taxon>metagenomes</taxon>
        <taxon>ecological metagenomes</taxon>
    </lineage>
</organism>
<keyword evidence="1" id="KW-1133">Transmembrane helix</keyword>
<dbReference type="AlphaFoldDB" id="A0A1W1BG09"/>
<proteinExistence type="predicted"/>
<name>A0A1W1BG09_9ZZZZ</name>
<reference evidence="2" key="1">
    <citation type="submission" date="2016-10" db="EMBL/GenBank/DDBJ databases">
        <authorList>
            <person name="de Groot N.N."/>
        </authorList>
    </citation>
    <scope>NUCLEOTIDE SEQUENCE</scope>
</reference>